<keyword evidence="1" id="KW-1133">Transmembrane helix</keyword>
<dbReference type="KEGG" id="rhoz:GXP67_01210"/>
<organism evidence="2 3">
    <name type="scientific">Rhodocytophaga rosea</name>
    <dbReference type="NCBI Taxonomy" id="2704465"/>
    <lineage>
        <taxon>Bacteria</taxon>
        <taxon>Pseudomonadati</taxon>
        <taxon>Bacteroidota</taxon>
        <taxon>Cytophagia</taxon>
        <taxon>Cytophagales</taxon>
        <taxon>Rhodocytophagaceae</taxon>
        <taxon>Rhodocytophaga</taxon>
    </lineage>
</organism>
<accession>A0A6C0GBP0</accession>
<keyword evidence="3" id="KW-1185">Reference proteome</keyword>
<dbReference type="Proteomes" id="UP000480178">
    <property type="component" value="Chromosome"/>
</dbReference>
<dbReference type="EMBL" id="CP048222">
    <property type="protein sequence ID" value="QHT65389.1"/>
    <property type="molecule type" value="Genomic_DNA"/>
</dbReference>
<keyword evidence="1" id="KW-0812">Transmembrane</keyword>
<proteinExistence type="predicted"/>
<evidence type="ECO:0000313" key="2">
    <source>
        <dbReference type="EMBL" id="QHT65389.1"/>
    </source>
</evidence>
<gene>
    <name evidence="2" type="ORF">GXP67_01210</name>
</gene>
<protein>
    <submittedName>
        <fullName evidence="2">Uncharacterized protein</fullName>
    </submittedName>
</protein>
<name>A0A6C0GBP0_9BACT</name>
<dbReference type="AlphaFoldDB" id="A0A6C0GBP0"/>
<sequence>MLLSIQLIPHYLILTAIVIVVHWIWIFGIKKGRHQSRISTKGYQTGGSNSNASSQYNADQEALIISKPSLQEQFLVNKFSGSTHETFNATILEQPEANQTPAEEQEDNHSLGELTQEQADLDIVSAIQALAAGKLEADDLKTLQEIAAITVATDKQYPNVAEESKDILTSPAGESKNIPFII</sequence>
<feature type="transmembrane region" description="Helical" evidence="1">
    <location>
        <begin position="12"/>
        <end position="29"/>
    </location>
</feature>
<reference evidence="2 3" key="1">
    <citation type="submission" date="2020-01" db="EMBL/GenBank/DDBJ databases">
        <authorList>
            <person name="Kim M.K."/>
        </authorList>
    </citation>
    <scope>NUCLEOTIDE SEQUENCE [LARGE SCALE GENOMIC DNA]</scope>
    <source>
        <strain evidence="2 3">172606-1</strain>
    </source>
</reference>
<dbReference type="RefSeq" id="WP_162441476.1">
    <property type="nucleotide sequence ID" value="NZ_CP048222.1"/>
</dbReference>
<evidence type="ECO:0000313" key="3">
    <source>
        <dbReference type="Proteomes" id="UP000480178"/>
    </source>
</evidence>
<keyword evidence="1" id="KW-0472">Membrane</keyword>
<evidence type="ECO:0000256" key="1">
    <source>
        <dbReference type="SAM" id="Phobius"/>
    </source>
</evidence>